<proteinExistence type="predicted"/>
<evidence type="ECO:0000256" key="1">
    <source>
        <dbReference type="SAM" id="MobiDB-lite"/>
    </source>
</evidence>
<feature type="compositionally biased region" description="Basic and acidic residues" evidence="1">
    <location>
        <begin position="1"/>
        <end position="16"/>
    </location>
</feature>
<dbReference type="EMBL" id="JAFJYC010000001">
    <property type="protein sequence ID" value="MBT9432553.1"/>
    <property type="molecule type" value="Genomic_DNA"/>
</dbReference>
<gene>
    <name evidence="2" type="ORF">JZM24_11240</name>
</gene>
<dbReference type="RefSeq" id="WP_215669686.1">
    <property type="nucleotide sequence ID" value="NZ_JAFJYC010000001.1"/>
</dbReference>
<sequence length="116" mass="13385">MSPKDSRQGRLIDRRTVGPPKFTSPTAALYPFESDCTEISLSRYLRQRRYRACYRTYACADICQCTRPFPLSLHQRRHPNVCLRFSLSLHQRWRLIVPVPLPLTASASAIVAHRNA</sequence>
<feature type="region of interest" description="Disordered" evidence="1">
    <location>
        <begin position="1"/>
        <end position="22"/>
    </location>
</feature>
<evidence type="ECO:0000313" key="3">
    <source>
        <dbReference type="Proteomes" id="UP000811282"/>
    </source>
</evidence>
<reference evidence="2 3" key="1">
    <citation type="journal article" date="2021" name="Genome Biol. Evol.">
        <title>The evolution of interdependence in a four-way mealybug symbiosis.</title>
        <authorList>
            <person name="Garber A.I."/>
            <person name="Kupper M."/>
            <person name="Laetsch D.R."/>
            <person name="Weldon S.R."/>
            <person name="Ladinsky M.S."/>
            <person name="Bjorkman P.J."/>
            <person name="McCutcheon J.P."/>
        </authorList>
    </citation>
    <scope>NUCLEOTIDE SEQUENCE [LARGE SCALE GENOMIC DNA]</scope>
    <source>
        <strain evidence="2">SOD</strain>
    </source>
</reference>
<evidence type="ECO:0000313" key="2">
    <source>
        <dbReference type="EMBL" id="MBT9432553.1"/>
    </source>
</evidence>
<dbReference type="Proteomes" id="UP000811282">
    <property type="component" value="Unassembled WGS sequence"/>
</dbReference>
<name>A0ABS5YC57_9GAMM</name>
<comment type="caution">
    <text evidence="2">The sequence shown here is derived from an EMBL/GenBank/DDBJ whole genome shotgun (WGS) entry which is preliminary data.</text>
</comment>
<organism evidence="2 3">
    <name type="scientific">Candidatus Sodalis endolongispinus</name>
    <dbReference type="NCBI Taxonomy" id="2812662"/>
    <lineage>
        <taxon>Bacteria</taxon>
        <taxon>Pseudomonadati</taxon>
        <taxon>Pseudomonadota</taxon>
        <taxon>Gammaproteobacteria</taxon>
        <taxon>Enterobacterales</taxon>
        <taxon>Bruguierivoracaceae</taxon>
        <taxon>Sodalis</taxon>
    </lineage>
</organism>
<accession>A0ABS5YC57</accession>
<protein>
    <submittedName>
        <fullName evidence="2">Uncharacterized protein</fullName>
    </submittedName>
</protein>
<keyword evidence="3" id="KW-1185">Reference proteome</keyword>